<dbReference type="GeneID" id="109224524"/>
<dbReference type="InterPro" id="IPR016140">
    <property type="entry name" value="Bifunc_inhib/LTP/seed_store"/>
</dbReference>
<keyword evidence="4" id="KW-0472">Membrane</keyword>
<dbReference type="Pfam" id="PF14368">
    <property type="entry name" value="LTP_2"/>
    <property type="match status" value="1"/>
</dbReference>
<protein>
    <submittedName>
        <fullName evidence="11">Protein yls3</fullName>
    </submittedName>
</protein>
<evidence type="ECO:0000313" key="12">
    <source>
        <dbReference type="Proteomes" id="UP000187609"/>
    </source>
</evidence>
<evidence type="ECO:0000256" key="7">
    <source>
        <dbReference type="ARBA" id="ARBA00023180"/>
    </source>
</evidence>
<keyword evidence="8" id="KW-0449">Lipoprotein</keyword>
<gene>
    <name evidence="11" type="primary">YLS3_2</name>
    <name evidence="11" type="ORF">A4A49_24699</name>
</gene>
<dbReference type="OMA" id="INQTKKC"/>
<feature type="signal peptide" evidence="9">
    <location>
        <begin position="1"/>
        <end position="23"/>
    </location>
</feature>
<feature type="chain" id="PRO_5013289628" evidence="9">
    <location>
        <begin position="24"/>
        <end position="178"/>
    </location>
</feature>
<feature type="domain" description="Bifunctional inhibitor/plant lipid transfer protein/seed storage helical" evidence="10">
    <location>
        <begin position="32"/>
        <end position="109"/>
    </location>
</feature>
<dbReference type="OrthoDB" id="1938537at2759"/>
<organism evidence="11 12">
    <name type="scientific">Nicotiana attenuata</name>
    <name type="common">Coyote tobacco</name>
    <dbReference type="NCBI Taxonomy" id="49451"/>
    <lineage>
        <taxon>Eukaryota</taxon>
        <taxon>Viridiplantae</taxon>
        <taxon>Streptophyta</taxon>
        <taxon>Embryophyta</taxon>
        <taxon>Tracheophyta</taxon>
        <taxon>Spermatophyta</taxon>
        <taxon>Magnoliopsida</taxon>
        <taxon>eudicotyledons</taxon>
        <taxon>Gunneridae</taxon>
        <taxon>Pentapetalae</taxon>
        <taxon>asterids</taxon>
        <taxon>lamiids</taxon>
        <taxon>Solanales</taxon>
        <taxon>Solanaceae</taxon>
        <taxon>Nicotianoideae</taxon>
        <taxon>Nicotianeae</taxon>
        <taxon>Nicotiana</taxon>
    </lineage>
</organism>
<dbReference type="Gene3D" id="1.10.110.10">
    <property type="entry name" value="Plant lipid-transfer and hydrophobic proteins"/>
    <property type="match status" value="1"/>
</dbReference>
<evidence type="ECO:0000256" key="3">
    <source>
        <dbReference type="ARBA" id="ARBA00022475"/>
    </source>
</evidence>
<dbReference type="AlphaFoldDB" id="A0A1J6IJA4"/>
<evidence type="ECO:0000256" key="4">
    <source>
        <dbReference type="ARBA" id="ARBA00022622"/>
    </source>
</evidence>
<keyword evidence="5 9" id="KW-0732">Signal</keyword>
<dbReference type="GO" id="GO:0098552">
    <property type="term" value="C:side of membrane"/>
    <property type="evidence" value="ECO:0007669"/>
    <property type="project" value="UniProtKB-KW"/>
</dbReference>
<evidence type="ECO:0000313" key="11">
    <source>
        <dbReference type="EMBL" id="OIT04380.1"/>
    </source>
</evidence>
<dbReference type="CDD" id="cd00010">
    <property type="entry name" value="AAI_LTSS"/>
    <property type="match status" value="1"/>
</dbReference>
<dbReference type="STRING" id="49451.A0A1J6IJA4"/>
<keyword evidence="4" id="KW-0336">GPI-anchor</keyword>
<evidence type="ECO:0000259" key="10">
    <source>
        <dbReference type="SMART" id="SM00499"/>
    </source>
</evidence>
<evidence type="ECO:0000256" key="5">
    <source>
        <dbReference type="ARBA" id="ARBA00022729"/>
    </source>
</evidence>
<dbReference type="InterPro" id="IPR036312">
    <property type="entry name" value="Bifun_inhib/LTP/seed_sf"/>
</dbReference>
<dbReference type="GO" id="GO:0005886">
    <property type="term" value="C:plasma membrane"/>
    <property type="evidence" value="ECO:0007669"/>
    <property type="project" value="UniProtKB-SubCell"/>
</dbReference>
<keyword evidence="12" id="KW-1185">Reference proteome</keyword>
<keyword evidence="6" id="KW-1015">Disulfide bond</keyword>
<dbReference type="SUPFAM" id="SSF47699">
    <property type="entry name" value="Bifunctional inhibitor/lipid-transfer protein/seed storage 2S albumin"/>
    <property type="match status" value="1"/>
</dbReference>
<dbReference type="KEGG" id="nau:109224524"/>
<reference evidence="11" key="1">
    <citation type="submission" date="2016-11" db="EMBL/GenBank/DDBJ databases">
        <title>The genome of Nicotiana attenuata.</title>
        <authorList>
            <person name="Xu S."/>
            <person name="Brockmoeller T."/>
            <person name="Gaquerel E."/>
            <person name="Navarro A."/>
            <person name="Kuhl H."/>
            <person name="Gase K."/>
            <person name="Ling Z."/>
            <person name="Zhou W."/>
            <person name="Kreitzer C."/>
            <person name="Stanke M."/>
            <person name="Tang H."/>
            <person name="Lyons E."/>
            <person name="Pandey P."/>
            <person name="Pandey S.P."/>
            <person name="Timmermann B."/>
            <person name="Baldwin I.T."/>
        </authorList>
    </citation>
    <scope>NUCLEOTIDE SEQUENCE [LARGE SCALE GENOMIC DNA]</scope>
    <source>
        <strain evidence="11">UT</strain>
    </source>
</reference>
<dbReference type="Gramene" id="OIT04380">
    <property type="protein sequence ID" value="OIT04380"/>
    <property type="gene ID" value="A4A49_24699"/>
</dbReference>
<evidence type="ECO:0000256" key="2">
    <source>
        <dbReference type="ARBA" id="ARBA00009748"/>
    </source>
</evidence>
<comment type="caution">
    <text evidence="11">The sequence shown here is derived from an EMBL/GenBank/DDBJ whole genome shotgun (WGS) entry which is preliminary data.</text>
</comment>
<dbReference type="Proteomes" id="UP000187609">
    <property type="component" value="Unassembled WGS sequence"/>
</dbReference>
<comment type="subcellular location">
    <subcellularLocation>
        <location evidence="1">Cell membrane</location>
        <topology evidence="1">Lipid-anchor</topology>
        <topology evidence="1">GPI-anchor</topology>
    </subcellularLocation>
</comment>
<keyword evidence="7" id="KW-0325">Glycoprotein</keyword>
<name>A0A1J6IJA4_NICAT</name>
<comment type="similarity">
    <text evidence="2">Belongs to the plant LTP family.</text>
</comment>
<sequence length="178" mass="19344">MAFPSVAISNFLLMLLMIGFASSDFAEDRKECQNQLLHLSSCLSYVGGDAQLPTPACCAQLRKDLHKTKYCLCLIVKDRNEPNIGYKINATLALGLPYICGAPTNVSECPALLKLAPNSPEAQVFIDFASHSKTGNNTTIGDVQSSSSIKFSNKRWFAAGRDVGVAFCVLIFVMINMI</sequence>
<evidence type="ECO:0000256" key="8">
    <source>
        <dbReference type="ARBA" id="ARBA00023288"/>
    </source>
</evidence>
<dbReference type="InterPro" id="IPR043325">
    <property type="entry name" value="LTSS"/>
</dbReference>
<dbReference type="PANTHER" id="PTHR33044">
    <property type="entry name" value="BIFUNCTIONAL INHIBITOR/LIPID-TRANSFER PROTEIN/SEED STORAGE 2S ALBUMIN SUPERFAMILY PROTEIN-RELATED"/>
    <property type="match status" value="1"/>
</dbReference>
<evidence type="ECO:0000256" key="6">
    <source>
        <dbReference type="ARBA" id="ARBA00023157"/>
    </source>
</evidence>
<keyword evidence="3" id="KW-1003">Cell membrane</keyword>
<evidence type="ECO:0000256" key="1">
    <source>
        <dbReference type="ARBA" id="ARBA00004609"/>
    </source>
</evidence>
<accession>A0A1J6IJA4</accession>
<evidence type="ECO:0000256" key="9">
    <source>
        <dbReference type="SAM" id="SignalP"/>
    </source>
</evidence>
<dbReference type="SMART" id="SM00499">
    <property type="entry name" value="AAI"/>
    <property type="match status" value="1"/>
</dbReference>
<dbReference type="EMBL" id="MJEQ01037185">
    <property type="protein sequence ID" value="OIT04380.1"/>
    <property type="molecule type" value="Genomic_DNA"/>
</dbReference>
<proteinExistence type="inferred from homology"/>